<dbReference type="Gene3D" id="3.40.190.10">
    <property type="entry name" value="Periplasmic binding protein-like II"/>
    <property type="match status" value="2"/>
</dbReference>
<feature type="signal peptide" evidence="1">
    <location>
        <begin position="1"/>
        <end position="24"/>
    </location>
</feature>
<keyword evidence="3" id="KW-1185">Reference proteome</keyword>
<dbReference type="PANTHER" id="PTHR30632">
    <property type="entry name" value="MOLYBDATE-BINDING PERIPLASMIC PROTEIN"/>
    <property type="match status" value="1"/>
</dbReference>
<gene>
    <name evidence="2" type="ORF">SAMN05444170_0599</name>
</gene>
<dbReference type="AlphaFoldDB" id="A0A1M7T1H5"/>
<dbReference type="PANTHER" id="PTHR30632:SF11">
    <property type="entry name" value="BLR4797 PROTEIN"/>
    <property type="match status" value="1"/>
</dbReference>
<keyword evidence="1" id="KW-0732">Signal</keyword>
<evidence type="ECO:0000256" key="1">
    <source>
        <dbReference type="SAM" id="SignalP"/>
    </source>
</evidence>
<dbReference type="OrthoDB" id="9785015at2"/>
<dbReference type="RefSeq" id="WP_072816627.1">
    <property type="nucleotide sequence ID" value="NZ_LT670849.1"/>
</dbReference>
<accession>A0A1M7T1H5</accession>
<protein>
    <submittedName>
        <fullName evidence="2">Molybdate transport system substrate-binding protein</fullName>
    </submittedName>
</protein>
<dbReference type="Pfam" id="PF13531">
    <property type="entry name" value="SBP_bac_11"/>
    <property type="match status" value="1"/>
</dbReference>
<sequence length="249" mass="25313">MKAQGAIAAIVGLALPLLTTQVQAAELKVLASTAVKTTVEELAPQFEKATGNKIDVTFSPASVLKEKIDQGTAFDVTILTTPIIDGLAAGGKIDTTRIAIAHSGIGVAIKKGAAKPDISSSEAFKQALLKANSVGYTAGGATGVYLKTLFEKLGIAEALKPKLKLLQGGVGEAVTSGEIEIGMTQISEILPHPGAELAGPLPSDIQSYTSFSAAVSTSSREADAAKAFVKFLAGPSALAVIKAKGMEPG</sequence>
<proteinExistence type="predicted"/>
<name>A0A1M7T1H5_9BRAD</name>
<dbReference type="GO" id="GO:0030973">
    <property type="term" value="F:molybdate ion binding"/>
    <property type="evidence" value="ECO:0007669"/>
    <property type="project" value="TreeGrafter"/>
</dbReference>
<evidence type="ECO:0000313" key="3">
    <source>
        <dbReference type="Proteomes" id="UP000184096"/>
    </source>
</evidence>
<dbReference type="InterPro" id="IPR050682">
    <property type="entry name" value="ModA/WtpA"/>
</dbReference>
<dbReference type="GO" id="GO:0015689">
    <property type="term" value="P:molybdate ion transport"/>
    <property type="evidence" value="ECO:0007669"/>
    <property type="project" value="TreeGrafter"/>
</dbReference>
<organism evidence="2 3">
    <name type="scientific">Bradyrhizobium erythrophlei</name>
    <dbReference type="NCBI Taxonomy" id="1437360"/>
    <lineage>
        <taxon>Bacteria</taxon>
        <taxon>Pseudomonadati</taxon>
        <taxon>Pseudomonadota</taxon>
        <taxon>Alphaproteobacteria</taxon>
        <taxon>Hyphomicrobiales</taxon>
        <taxon>Nitrobacteraceae</taxon>
        <taxon>Bradyrhizobium</taxon>
    </lineage>
</organism>
<feature type="chain" id="PRO_5013360099" evidence="1">
    <location>
        <begin position="25"/>
        <end position="249"/>
    </location>
</feature>
<dbReference type="Proteomes" id="UP000184096">
    <property type="component" value="Chromosome I"/>
</dbReference>
<dbReference type="EMBL" id="LT670849">
    <property type="protein sequence ID" value="SHN64596.1"/>
    <property type="molecule type" value="Genomic_DNA"/>
</dbReference>
<dbReference type="SUPFAM" id="SSF53850">
    <property type="entry name" value="Periplasmic binding protein-like II"/>
    <property type="match status" value="1"/>
</dbReference>
<reference evidence="3" key="1">
    <citation type="submission" date="2016-11" db="EMBL/GenBank/DDBJ databases">
        <authorList>
            <person name="Varghese N."/>
            <person name="Submissions S."/>
        </authorList>
    </citation>
    <scope>NUCLEOTIDE SEQUENCE [LARGE SCALE GENOMIC DNA]</scope>
    <source>
        <strain evidence="3">GAS401</strain>
    </source>
</reference>
<evidence type="ECO:0000313" key="2">
    <source>
        <dbReference type="EMBL" id="SHN64596.1"/>
    </source>
</evidence>